<accession>A0A8S9ZFD8</accession>
<dbReference type="InterPro" id="IPR013126">
    <property type="entry name" value="Hsp_70_fam"/>
</dbReference>
<evidence type="ECO:0000256" key="1">
    <source>
        <dbReference type="ARBA" id="ARBA00007381"/>
    </source>
</evidence>
<dbReference type="InterPro" id="IPR043129">
    <property type="entry name" value="ATPase_NBD"/>
</dbReference>
<reference evidence="4" key="1">
    <citation type="journal article" date="2020" name="Ecol. Evol.">
        <title>Genome structure and content of the rice root-knot nematode (Meloidogyne graminicola).</title>
        <authorList>
            <person name="Phan N.T."/>
            <person name="Danchin E.G.J."/>
            <person name="Klopp C."/>
            <person name="Perfus-Barbeoch L."/>
            <person name="Kozlowski D.K."/>
            <person name="Koutsovoulos G.D."/>
            <person name="Lopez-Roques C."/>
            <person name="Bouchez O."/>
            <person name="Zahm M."/>
            <person name="Besnard G."/>
            <person name="Bellafiore S."/>
        </authorList>
    </citation>
    <scope>NUCLEOTIDE SEQUENCE</scope>
    <source>
        <strain evidence="4">VN-18</strain>
    </source>
</reference>
<comment type="caution">
    <text evidence="4">The sequence shown here is derived from an EMBL/GenBank/DDBJ whole genome shotgun (WGS) entry which is preliminary data.</text>
</comment>
<protein>
    <submittedName>
        <fullName evidence="4">Uncharacterized protein</fullName>
    </submittedName>
</protein>
<dbReference type="SUPFAM" id="SSF53067">
    <property type="entry name" value="Actin-like ATPase domain"/>
    <property type="match status" value="1"/>
</dbReference>
<proteinExistence type="inferred from homology"/>
<dbReference type="GO" id="GO:0140662">
    <property type="term" value="F:ATP-dependent protein folding chaperone"/>
    <property type="evidence" value="ECO:0007669"/>
    <property type="project" value="InterPro"/>
</dbReference>
<dbReference type="Gene3D" id="3.30.420.40">
    <property type="match status" value="1"/>
</dbReference>
<name>A0A8S9ZFD8_9BILA</name>
<dbReference type="Proteomes" id="UP000605970">
    <property type="component" value="Unassembled WGS sequence"/>
</dbReference>
<keyword evidence="5" id="KW-1185">Reference proteome</keyword>
<evidence type="ECO:0000256" key="2">
    <source>
        <dbReference type="ARBA" id="ARBA00022741"/>
    </source>
</evidence>
<sequence>MFKMKRTLCWSTTRFITKLFSTQNGPVIGINFGTTHSSVAILEDRKAKLLRNSEGSQTTPSVVAFNKDGECLVGSSAVRQAVLNSQNTIYGIKRLIGQKYNDENVQKIIHFWFNEVKTFPFKIVNSSNGDVLVMAQDTLYTPSQITSFILTNLKETAENYLNKKDF</sequence>
<keyword evidence="3" id="KW-0067">ATP-binding</keyword>
<comment type="similarity">
    <text evidence="1">Belongs to the heat shock protein 70 family.</text>
</comment>
<dbReference type="GO" id="GO:0005524">
    <property type="term" value="F:ATP binding"/>
    <property type="evidence" value="ECO:0007669"/>
    <property type="project" value="UniProtKB-KW"/>
</dbReference>
<dbReference type="PANTHER" id="PTHR19375">
    <property type="entry name" value="HEAT SHOCK PROTEIN 70KDA"/>
    <property type="match status" value="1"/>
</dbReference>
<evidence type="ECO:0000313" key="5">
    <source>
        <dbReference type="Proteomes" id="UP000605970"/>
    </source>
</evidence>
<gene>
    <name evidence="4" type="ORF">Mgra_00008538</name>
</gene>
<evidence type="ECO:0000313" key="4">
    <source>
        <dbReference type="EMBL" id="KAF7631211.1"/>
    </source>
</evidence>
<dbReference type="AlphaFoldDB" id="A0A8S9ZFD8"/>
<dbReference type="Pfam" id="PF00012">
    <property type="entry name" value="HSP70"/>
    <property type="match status" value="1"/>
</dbReference>
<dbReference type="OrthoDB" id="2401965at2759"/>
<evidence type="ECO:0000256" key="3">
    <source>
        <dbReference type="ARBA" id="ARBA00022840"/>
    </source>
</evidence>
<organism evidence="4 5">
    <name type="scientific">Meloidogyne graminicola</name>
    <dbReference type="NCBI Taxonomy" id="189291"/>
    <lineage>
        <taxon>Eukaryota</taxon>
        <taxon>Metazoa</taxon>
        <taxon>Ecdysozoa</taxon>
        <taxon>Nematoda</taxon>
        <taxon>Chromadorea</taxon>
        <taxon>Rhabditida</taxon>
        <taxon>Tylenchina</taxon>
        <taxon>Tylenchomorpha</taxon>
        <taxon>Tylenchoidea</taxon>
        <taxon>Meloidogynidae</taxon>
        <taxon>Meloidogyninae</taxon>
        <taxon>Meloidogyne</taxon>
    </lineage>
</organism>
<dbReference type="PRINTS" id="PR00301">
    <property type="entry name" value="HEATSHOCK70"/>
</dbReference>
<dbReference type="EMBL" id="JABEBT010000114">
    <property type="protein sequence ID" value="KAF7631211.1"/>
    <property type="molecule type" value="Genomic_DNA"/>
</dbReference>
<keyword evidence="2" id="KW-0547">Nucleotide-binding</keyword>